<keyword evidence="6" id="KW-0406">Ion transport</keyword>
<evidence type="ECO:0000256" key="1">
    <source>
        <dbReference type="ARBA" id="ARBA00017378"/>
    </source>
</evidence>
<dbReference type="AlphaFoldDB" id="A0A1H3EMF2"/>
<proteinExistence type="predicted"/>
<evidence type="ECO:0000313" key="10">
    <source>
        <dbReference type="Proteomes" id="UP000199266"/>
    </source>
</evidence>
<dbReference type="PANTHER" id="PTHR43833">
    <property type="entry name" value="POTASSIUM CHANNEL PROTEIN 2-RELATED-RELATED"/>
    <property type="match status" value="1"/>
</dbReference>
<dbReference type="NCBIfam" id="NF007031">
    <property type="entry name" value="PRK09496.1-2"/>
    <property type="match status" value="1"/>
</dbReference>
<dbReference type="RefSeq" id="WP_234945406.1">
    <property type="nucleotide sequence ID" value="NZ_FNPD01000003.1"/>
</dbReference>
<dbReference type="PROSITE" id="PS51202">
    <property type="entry name" value="RCK_C"/>
    <property type="match status" value="2"/>
</dbReference>
<keyword evidence="2" id="KW-0813">Transport</keyword>
<dbReference type="EMBL" id="FNPD01000003">
    <property type="protein sequence ID" value="SDX79119.1"/>
    <property type="molecule type" value="Genomic_DNA"/>
</dbReference>
<feature type="domain" description="RCK C-terminal" evidence="8">
    <location>
        <begin position="373"/>
        <end position="454"/>
    </location>
</feature>
<evidence type="ECO:0000256" key="2">
    <source>
        <dbReference type="ARBA" id="ARBA00022448"/>
    </source>
</evidence>
<gene>
    <name evidence="9" type="ORF">SAMN03080603_00629</name>
</gene>
<dbReference type="SUPFAM" id="SSF116726">
    <property type="entry name" value="TrkA C-terminal domain-like"/>
    <property type="match status" value="2"/>
</dbReference>
<dbReference type="InterPro" id="IPR036721">
    <property type="entry name" value="RCK_C_sf"/>
</dbReference>
<organism evidence="9 10">
    <name type="scientific">Acetomicrobium thermoterrenum DSM 13490</name>
    <dbReference type="NCBI Taxonomy" id="1120987"/>
    <lineage>
        <taxon>Bacteria</taxon>
        <taxon>Thermotogati</taxon>
        <taxon>Synergistota</taxon>
        <taxon>Synergistia</taxon>
        <taxon>Synergistales</taxon>
        <taxon>Acetomicrobiaceae</taxon>
        <taxon>Acetomicrobium</taxon>
    </lineage>
</organism>
<evidence type="ECO:0000259" key="7">
    <source>
        <dbReference type="PROSITE" id="PS51201"/>
    </source>
</evidence>
<name>A0A1H3EMF2_9BACT</name>
<dbReference type="SUPFAM" id="SSF51735">
    <property type="entry name" value="NAD(P)-binding Rossmann-fold domains"/>
    <property type="match status" value="2"/>
</dbReference>
<feature type="domain" description="RCK N-terminal" evidence="7">
    <location>
        <begin position="233"/>
        <end position="352"/>
    </location>
</feature>
<dbReference type="PRINTS" id="PR00335">
    <property type="entry name" value="KUPTAKETRKA"/>
</dbReference>
<feature type="domain" description="RCK C-terminal" evidence="8">
    <location>
        <begin position="142"/>
        <end position="227"/>
    </location>
</feature>
<keyword evidence="4" id="KW-0630">Potassium</keyword>
<dbReference type="InterPro" id="IPR050721">
    <property type="entry name" value="Trk_Ktr_HKT_K-transport"/>
</dbReference>
<dbReference type="Pfam" id="PF02254">
    <property type="entry name" value="TrkA_N"/>
    <property type="match status" value="2"/>
</dbReference>
<dbReference type="InterPro" id="IPR003148">
    <property type="entry name" value="RCK_N"/>
</dbReference>
<dbReference type="Gene3D" id="3.40.50.720">
    <property type="entry name" value="NAD(P)-binding Rossmann-like Domain"/>
    <property type="match status" value="2"/>
</dbReference>
<evidence type="ECO:0000256" key="5">
    <source>
        <dbReference type="ARBA" id="ARBA00023027"/>
    </source>
</evidence>
<keyword evidence="3" id="KW-0633">Potassium transport</keyword>
<dbReference type="InterPro" id="IPR036291">
    <property type="entry name" value="NAD(P)-bd_dom_sf"/>
</dbReference>
<dbReference type="NCBIfam" id="NF007039">
    <property type="entry name" value="PRK09496.3-2"/>
    <property type="match status" value="1"/>
</dbReference>
<evidence type="ECO:0000256" key="4">
    <source>
        <dbReference type="ARBA" id="ARBA00022958"/>
    </source>
</evidence>
<dbReference type="InterPro" id="IPR006036">
    <property type="entry name" value="K_uptake_TrkA"/>
</dbReference>
<dbReference type="Gene3D" id="3.30.70.1450">
    <property type="entry name" value="Regulator of K+ conductance, C-terminal domain"/>
    <property type="match status" value="2"/>
</dbReference>
<keyword evidence="5" id="KW-0520">NAD</keyword>
<evidence type="ECO:0000259" key="8">
    <source>
        <dbReference type="PROSITE" id="PS51202"/>
    </source>
</evidence>
<evidence type="ECO:0000313" key="9">
    <source>
        <dbReference type="EMBL" id="SDX79119.1"/>
    </source>
</evidence>
<reference evidence="10" key="1">
    <citation type="submission" date="2016-10" db="EMBL/GenBank/DDBJ databases">
        <authorList>
            <person name="Varghese N."/>
            <person name="Submissions S."/>
        </authorList>
    </citation>
    <scope>NUCLEOTIDE SEQUENCE [LARGE SCALE GENOMIC DNA]</scope>
    <source>
        <strain evidence="10">DSM 13490</strain>
    </source>
</reference>
<dbReference type="PANTHER" id="PTHR43833:SF5">
    <property type="entry name" value="TRK SYSTEM POTASSIUM UPTAKE PROTEIN TRKA"/>
    <property type="match status" value="1"/>
</dbReference>
<accession>A0A1H3EMF2</accession>
<dbReference type="GO" id="GO:0005886">
    <property type="term" value="C:plasma membrane"/>
    <property type="evidence" value="ECO:0007669"/>
    <property type="project" value="InterPro"/>
</dbReference>
<sequence length="463" mass="51071">MRTVVVGGGNVGFNVAKKLVDLGHDVIVIEQDEERAAKVDEMLDVMVITGNGARPQILAQAGIHEGGDVSLLIACTDRDEVNILSCWIAKKAGVKHTISRARNLEFTDNRIWADAIGIDEMISPERSVAGVIENMLSMSSIIVSDELWDGIASLYAMRIKKGALMAGRPLKEVRELRPDVNSLIVYVERQSKEGFIPRGNTILAEGDLCYVVSLKKDAHLLERLFGIKENFKLKRIMVAGGGKIGFQVARRFENNYKDIDVRLIDLDPHKCQRLSSELTKTLILQGNVADEDVLLSEGIDDVDGFVATTANDELNILVAILAKELGAKKSIAVVRHETYRKLENRLSLDAMVNPHEALVAAIMRYVTLNTKGAIMSTVKQINAEMVDLVIGEGSPVAGKKIIDLHLYPYAIIVLVQRNDEIFVPGGMTVLKPGDRILLYINAPNEDKILSMFIKENKKGAKRL</sequence>
<dbReference type="GO" id="GO:0015079">
    <property type="term" value="F:potassium ion transmembrane transporter activity"/>
    <property type="evidence" value="ECO:0007669"/>
    <property type="project" value="InterPro"/>
</dbReference>
<keyword evidence="10" id="KW-1185">Reference proteome</keyword>
<feature type="domain" description="RCK N-terminal" evidence="7">
    <location>
        <begin position="1"/>
        <end position="122"/>
    </location>
</feature>
<evidence type="ECO:0000256" key="3">
    <source>
        <dbReference type="ARBA" id="ARBA00022538"/>
    </source>
</evidence>
<dbReference type="PROSITE" id="PS51201">
    <property type="entry name" value="RCK_N"/>
    <property type="match status" value="2"/>
</dbReference>
<evidence type="ECO:0000256" key="6">
    <source>
        <dbReference type="ARBA" id="ARBA00023065"/>
    </source>
</evidence>
<dbReference type="Pfam" id="PF02080">
    <property type="entry name" value="TrkA_C"/>
    <property type="match status" value="2"/>
</dbReference>
<dbReference type="Proteomes" id="UP000199266">
    <property type="component" value="Unassembled WGS sequence"/>
</dbReference>
<protein>
    <recommendedName>
        <fullName evidence="1">Trk system potassium uptake protein TrkA</fullName>
    </recommendedName>
</protein>
<dbReference type="InterPro" id="IPR006037">
    <property type="entry name" value="RCK_C"/>
</dbReference>